<keyword evidence="3" id="KW-0597">Phosphoprotein</keyword>
<evidence type="ECO:0000256" key="6">
    <source>
        <dbReference type="ARBA" id="ARBA00022989"/>
    </source>
</evidence>
<comment type="subcellular location">
    <subcellularLocation>
        <location evidence="1">Endoplasmic reticulum membrane</location>
        <topology evidence="1">Multi-pass membrane protein</topology>
    </subcellularLocation>
</comment>
<keyword evidence="12" id="KW-1185">Reference proteome</keyword>
<sequence length="278" mass="30955">MKLPPQDPGVDFKCLNSVWEEVIHSGQDTSLQLLLKETCAFRQQNPGKFCLLMCSLCTFVALLGRYIPGVVLSYALVLGIFLWPLLPSLDLDLWLKSVLHKVDEGLGNILHKTTDGQVRRLSLPQQPHQQTHSVESDLSSITTKLDSAVCKDLCVSDTEPSDLSWTEAFSPCTDQSEELNGEDFTDHFPEFPSLEHLTNSTSDEKDLSDPAPQADQPITALTLGPGEGLELSQSDSDLEDFELLDQSELEQCEAELGLSEQIHTHKLPGFLFKLLRRH</sequence>
<comment type="caution">
    <text evidence="11">The sequence shown here is derived from an EMBL/GenBank/DDBJ whole genome shotgun (WGS) entry which is preliminary data.</text>
</comment>
<dbReference type="AlphaFoldDB" id="A0AAW0Q349"/>
<organism evidence="11 12">
    <name type="scientific">Mugilogobius chulae</name>
    <name type="common">yellowstripe goby</name>
    <dbReference type="NCBI Taxonomy" id="88201"/>
    <lineage>
        <taxon>Eukaryota</taxon>
        <taxon>Metazoa</taxon>
        <taxon>Chordata</taxon>
        <taxon>Craniata</taxon>
        <taxon>Vertebrata</taxon>
        <taxon>Euteleostomi</taxon>
        <taxon>Actinopterygii</taxon>
        <taxon>Neopterygii</taxon>
        <taxon>Teleostei</taxon>
        <taxon>Neoteleostei</taxon>
        <taxon>Acanthomorphata</taxon>
        <taxon>Gobiaria</taxon>
        <taxon>Gobiiformes</taxon>
        <taxon>Gobioidei</taxon>
        <taxon>Gobiidae</taxon>
        <taxon>Gobionellinae</taxon>
        <taxon>Mugilogobius</taxon>
    </lineage>
</organism>
<evidence type="ECO:0000313" key="12">
    <source>
        <dbReference type="Proteomes" id="UP001460270"/>
    </source>
</evidence>
<evidence type="ECO:0000313" key="11">
    <source>
        <dbReference type="EMBL" id="KAK7944957.1"/>
    </source>
</evidence>
<dbReference type="Proteomes" id="UP001460270">
    <property type="component" value="Unassembled WGS sequence"/>
</dbReference>
<evidence type="ECO:0000259" key="10">
    <source>
        <dbReference type="Pfam" id="PF24456"/>
    </source>
</evidence>
<evidence type="ECO:0000256" key="3">
    <source>
        <dbReference type="ARBA" id="ARBA00022553"/>
    </source>
</evidence>
<feature type="region of interest" description="Disordered" evidence="9">
    <location>
        <begin position="194"/>
        <end position="217"/>
    </location>
</feature>
<feature type="domain" description="RETREG1-3/ARL6IP-like N-terminal reticulon-homology" evidence="10">
    <location>
        <begin position="30"/>
        <end position="86"/>
    </location>
</feature>
<dbReference type="EMBL" id="JBBPFD010000001">
    <property type="protein sequence ID" value="KAK7944957.1"/>
    <property type="molecule type" value="Genomic_DNA"/>
</dbReference>
<keyword evidence="4" id="KW-0812">Transmembrane</keyword>
<evidence type="ECO:0000256" key="4">
    <source>
        <dbReference type="ARBA" id="ARBA00022692"/>
    </source>
</evidence>
<keyword evidence="8" id="KW-0472">Membrane</keyword>
<keyword evidence="5" id="KW-0256">Endoplasmic reticulum</keyword>
<keyword evidence="6" id="KW-1133">Transmembrane helix</keyword>
<dbReference type="GO" id="GO:0043524">
    <property type="term" value="P:negative regulation of neuron apoptotic process"/>
    <property type="evidence" value="ECO:0007669"/>
    <property type="project" value="TreeGrafter"/>
</dbReference>
<accession>A0AAW0Q349</accession>
<comment type="similarity">
    <text evidence="2">Belongs to the RETREG family.</text>
</comment>
<reference evidence="12" key="1">
    <citation type="submission" date="2024-04" db="EMBL/GenBank/DDBJ databases">
        <title>Salinicola lusitanus LLJ914,a marine bacterium isolated from the Okinawa Trough.</title>
        <authorList>
            <person name="Li J."/>
        </authorList>
    </citation>
    <scope>NUCLEOTIDE SEQUENCE [LARGE SCALE GENOMIC DNA]</scope>
</reference>
<dbReference type="PANTHER" id="PTHR28659:SF3">
    <property type="entry name" value="RETICULOPHAGY REGULATOR 1"/>
    <property type="match status" value="1"/>
</dbReference>
<dbReference type="Pfam" id="PF24456">
    <property type="entry name" value="RHD_RETREG1-3"/>
    <property type="match status" value="1"/>
</dbReference>
<dbReference type="GO" id="GO:0005789">
    <property type="term" value="C:endoplasmic reticulum membrane"/>
    <property type="evidence" value="ECO:0007669"/>
    <property type="project" value="UniProtKB-SubCell"/>
</dbReference>
<evidence type="ECO:0000256" key="8">
    <source>
        <dbReference type="ARBA" id="ARBA00023136"/>
    </source>
</evidence>
<dbReference type="InterPro" id="IPR057282">
    <property type="entry name" value="RETREG1-3-like_RHD"/>
</dbReference>
<dbReference type="GO" id="GO:0061709">
    <property type="term" value="P:reticulophagy"/>
    <property type="evidence" value="ECO:0007669"/>
    <property type="project" value="InterPro"/>
</dbReference>
<dbReference type="InterPro" id="IPR043384">
    <property type="entry name" value="RETREG1/3"/>
</dbReference>
<protein>
    <recommendedName>
        <fullName evidence="10">RETREG1-3/ARL6IP-like N-terminal reticulon-homology domain-containing protein</fullName>
    </recommendedName>
</protein>
<evidence type="ECO:0000256" key="7">
    <source>
        <dbReference type="ARBA" id="ARBA00023006"/>
    </source>
</evidence>
<keyword evidence="7" id="KW-0072">Autophagy</keyword>
<evidence type="ECO:0000256" key="1">
    <source>
        <dbReference type="ARBA" id="ARBA00004477"/>
    </source>
</evidence>
<evidence type="ECO:0000256" key="9">
    <source>
        <dbReference type="SAM" id="MobiDB-lite"/>
    </source>
</evidence>
<evidence type="ECO:0000256" key="5">
    <source>
        <dbReference type="ARBA" id="ARBA00022824"/>
    </source>
</evidence>
<evidence type="ECO:0000256" key="2">
    <source>
        <dbReference type="ARBA" id="ARBA00006299"/>
    </source>
</evidence>
<dbReference type="PANTHER" id="PTHR28659">
    <property type="entry name" value="RETICULON-LIKE PROTEIN"/>
    <property type="match status" value="1"/>
</dbReference>
<proteinExistence type="inferred from homology"/>
<gene>
    <name evidence="11" type="ORF">WMY93_000685</name>
</gene>
<name>A0AAW0Q349_9GOBI</name>